<evidence type="ECO:0000256" key="2">
    <source>
        <dbReference type="ARBA" id="ARBA00022481"/>
    </source>
</evidence>
<keyword evidence="5 6" id="KW-0472">Membrane</keyword>
<evidence type="ECO:0000256" key="1">
    <source>
        <dbReference type="ARBA" id="ARBA00004167"/>
    </source>
</evidence>
<evidence type="ECO:0000256" key="3">
    <source>
        <dbReference type="ARBA" id="ARBA00022692"/>
    </source>
</evidence>
<evidence type="ECO:0000256" key="6">
    <source>
        <dbReference type="SAM" id="Phobius"/>
    </source>
</evidence>
<protein>
    <submittedName>
        <fullName evidence="7">Type II secretion system GspH family protein</fullName>
    </submittedName>
</protein>
<dbReference type="PANTHER" id="PTHR30093:SF44">
    <property type="entry name" value="TYPE II SECRETION SYSTEM CORE PROTEIN G"/>
    <property type="match status" value="1"/>
</dbReference>
<dbReference type="InterPro" id="IPR045584">
    <property type="entry name" value="Pilin-like"/>
</dbReference>
<comment type="subcellular location">
    <subcellularLocation>
        <location evidence="1">Membrane</location>
        <topology evidence="1">Single-pass membrane protein</topology>
    </subcellularLocation>
</comment>
<dbReference type="Proteomes" id="UP000722125">
    <property type="component" value="Unassembled WGS sequence"/>
</dbReference>
<accession>A0ABS5TXS1</accession>
<dbReference type="Pfam" id="PF07963">
    <property type="entry name" value="N_methyl"/>
    <property type="match status" value="1"/>
</dbReference>
<keyword evidence="4 6" id="KW-1133">Transmembrane helix</keyword>
<evidence type="ECO:0000256" key="4">
    <source>
        <dbReference type="ARBA" id="ARBA00022989"/>
    </source>
</evidence>
<keyword evidence="2" id="KW-0488">Methylation</keyword>
<evidence type="ECO:0000313" key="8">
    <source>
        <dbReference type="Proteomes" id="UP000722125"/>
    </source>
</evidence>
<proteinExistence type="predicted"/>
<sequence length="309" mass="31235">MRQGRGRGRVLLDPADLERWAAPRPATPRRPPRRTGTDRGFTLVELLVVVIIIGILAGIAIPVFMNQKAKAHDAAVKAQAATVAKSVEAAFTDGAGIVTGDSSTGSVAVNGGSQKVVTTDGVRWAASGTANGYCIALASDGRGARFTDASPLYYDSTKGGILPPGSSCSGSAPTIPNRTGTPLPPLPACTVYSAGGVVDAMRTCTVAVGSWTTWSTSASGGASIAAVVTITPSPVVTSYAVIRWDLSAGPSRTLPAGWDWAQQVPVGKNLVSACAFDGANAVITATTAPGSTAPTTPQFSFASSGTSAC</sequence>
<keyword evidence="8" id="KW-1185">Reference proteome</keyword>
<dbReference type="NCBIfam" id="TIGR02532">
    <property type="entry name" value="IV_pilin_GFxxxE"/>
    <property type="match status" value="1"/>
</dbReference>
<dbReference type="InterPro" id="IPR012902">
    <property type="entry name" value="N_methyl_site"/>
</dbReference>
<keyword evidence="3 6" id="KW-0812">Transmembrane</keyword>
<evidence type="ECO:0000256" key="5">
    <source>
        <dbReference type="ARBA" id="ARBA00023136"/>
    </source>
</evidence>
<feature type="transmembrane region" description="Helical" evidence="6">
    <location>
        <begin position="43"/>
        <end position="65"/>
    </location>
</feature>
<comment type="caution">
    <text evidence="7">The sequence shown here is derived from an EMBL/GenBank/DDBJ whole genome shotgun (WGS) entry which is preliminary data.</text>
</comment>
<organism evidence="7 8">
    <name type="scientific">Cellulomonas fulva</name>
    <dbReference type="NCBI Taxonomy" id="2835530"/>
    <lineage>
        <taxon>Bacteria</taxon>
        <taxon>Bacillati</taxon>
        <taxon>Actinomycetota</taxon>
        <taxon>Actinomycetes</taxon>
        <taxon>Micrococcales</taxon>
        <taxon>Cellulomonadaceae</taxon>
        <taxon>Cellulomonas</taxon>
    </lineage>
</organism>
<reference evidence="7 8" key="1">
    <citation type="submission" date="2021-05" db="EMBL/GenBank/DDBJ databases">
        <title>Description of Cellulomonas sp. DKR-3 sp. nov.</title>
        <authorList>
            <person name="Dahal R.H."/>
            <person name="Chaudhary D.K."/>
        </authorList>
    </citation>
    <scope>NUCLEOTIDE SEQUENCE [LARGE SCALE GENOMIC DNA]</scope>
    <source>
        <strain evidence="7 8">DKR-3</strain>
    </source>
</reference>
<name>A0ABS5TXS1_9CELL</name>
<dbReference type="Gene3D" id="3.30.700.10">
    <property type="entry name" value="Glycoprotein, Type 4 Pilin"/>
    <property type="match status" value="1"/>
</dbReference>
<gene>
    <name evidence="7" type="ORF">KIN34_06355</name>
</gene>
<dbReference type="SUPFAM" id="SSF54523">
    <property type="entry name" value="Pili subunits"/>
    <property type="match status" value="1"/>
</dbReference>
<dbReference type="EMBL" id="JAHBOH010000001">
    <property type="protein sequence ID" value="MBT0993907.1"/>
    <property type="molecule type" value="Genomic_DNA"/>
</dbReference>
<dbReference type="PANTHER" id="PTHR30093">
    <property type="entry name" value="GENERAL SECRETION PATHWAY PROTEIN G"/>
    <property type="match status" value="1"/>
</dbReference>
<evidence type="ECO:0000313" key="7">
    <source>
        <dbReference type="EMBL" id="MBT0993907.1"/>
    </source>
</evidence>
<dbReference type="PROSITE" id="PS00409">
    <property type="entry name" value="PROKAR_NTER_METHYL"/>
    <property type="match status" value="1"/>
</dbReference>